<feature type="compositionally biased region" description="Low complexity" evidence="1">
    <location>
        <begin position="170"/>
        <end position="181"/>
    </location>
</feature>
<protein>
    <submittedName>
        <fullName evidence="3">PQQ-binding-like beta-propeller repeat protein</fullName>
    </submittedName>
</protein>
<reference evidence="3 4" key="1">
    <citation type="submission" date="2024-09" db="EMBL/GenBank/DDBJ databases">
        <authorList>
            <person name="Sun Q."/>
            <person name="Mori K."/>
        </authorList>
    </citation>
    <scope>NUCLEOTIDE SEQUENCE [LARGE SCALE GENOMIC DNA]</scope>
    <source>
        <strain evidence="3 4">JCM 4414</strain>
    </source>
</reference>
<dbReference type="SUPFAM" id="SSF50998">
    <property type="entry name" value="Quinoprotein alcohol dehydrogenase-like"/>
    <property type="match status" value="1"/>
</dbReference>
<evidence type="ECO:0000259" key="2">
    <source>
        <dbReference type="Pfam" id="PF13360"/>
    </source>
</evidence>
<proteinExistence type="predicted"/>
<dbReference type="InterPro" id="IPR015943">
    <property type="entry name" value="WD40/YVTN_repeat-like_dom_sf"/>
</dbReference>
<sequence>MTQPPSNQPPVPGGFGAPDPNQNPNQNPGQNVPPAPPVPPQAPPVPPAPPQAAPQTPPPAQPGPYGYPQQPPAQPGPYGYPQQPPAQPGPYQQQPGPYGQQPGPYGQQPNPYGGYPTAPMQTPPPGGGKNPFQGKPGLIVAAAAAALLVVGGVSWLAFGDGDEKEPVAGPTTSSSTLPKPTESVDKGDGSGDGENGEKGLNDGRKDGEAKISWLLKNNVDLPKNGADVYGPWIVGDTVVKAMYKGIDGYSLADGSPKWHVDVPYELCAAPPEPSATGVMVFGYKDSAGDRAKCLQMQQVDLKTGKKGWTKAIPKPTGLFAFSDNTLTISGNTVTASGSSSAYGFSLADGRQLFTGPTTGCKPYAYAGGSKLIAASKCPTGDVNKESHAVSEVDPNTGKPKWSFKLQTGWEVDKVYSVDPIVVSATQREQKKWAIFSLTADGKERSQIQGGNDKFAPKCGGSFVIFGKNLQGCTGVAADANTFYMATETAYGTPNEVVAFDLNTGKAKWRSKAPGEQQMSPLRMEGSEVLLYVEPRYDAGGQVATLAPTGGAPKVLLQHQAAVSSVESSFYDAGYAYSNGTFVIAAGRVSASNDKAEMETKTMMAYGK</sequence>
<name>A0ABV5QGP8_9ACTN</name>
<dbReference type="InterPro" id="IPR002372">
    <property type="entry name" value="PQQ_rpt_dom"/>
</dbReference>
<keyword evidence="4" id="KW-1185">Reference proteome</keyword>
<feature type="region of interest" description="Disordered" evidence="1">
    <location>
        <begin position="1"/>
        <end position="133"/>
    </location>
</feature>
<dbReference type="RefSeq" id="WP_345487571.1">
    <property type="nucleotide sequence ID" value="NZ_BAAAWU010000001.1"/>
</dbReference>
<feature type="compositionally biased region" description="Basic and acidic residues" evidence="1">
    <location>
        <begin position="182"/>
        <end position="205"/>
    </location>
</feature>
<organism evidence="3 4">
    <name type="scientific">Streptomyces roseoviridis</name>
    <dbReference type="NCBI Taxonomy" id="67361"/>
    <lineage>
        <taxon>Bacteria</taxon>
        <taxon>Bacillati</taxon>
        <taxon>Actinomycetota</taxon>
        <taxon>Actinomycetes</taxon>
        <taxon>Kitasatosporales</taxon>
        <taxon>Streptomycetaceae</taxon>
        <taxon>Streptomyces</taxon>
    </lineage>
</organism>
<evidence type="ECO:0000313" key="3">
    <source>
        <dbReference type="EMBL" id="MFB9552678.1"/>
    </source>
</evidence>
<gene>
    <name evidence="3" type="ORF">ACFFTP_00520</name>
</gene>
<dbReference type="InterPro" id="IPR011047">
    <property type="entry name" value="Quinoprotein_ADH-like_sf"/>
</dbReference>
<feature type="compositionally biased region" description="Pro residues" evidence="1">
    <location>
        <begin position="31"/>
        <end position="62"/>
    </location>
</feature>
<feature type="compositionally biased region" description="Pro residues" evidence="1">
    <location>
        <begin position="1"/>
        <end position="12"/>
    </location>
</feature>
<dbReference type="Gene3D" id="2.130.10.10">
    <property type="entry name" value="YVTN repeat-like/Quinoprotein amine dehydrogenase"/>
    <property type="match status" value="1"/>
</dbReference>
<comment type="caution">
    <text evidence="3">The sequence shown here is derived from an EMBL/GenBank/DDBJ whole genome shotgun (WGS) entry which is preliminary data.</text>
</comment>
<feature type="domain" description="Pyrrolo-quinoline quinone repeat" evidence="2">
    <location>
        <begin position="388"/>
        <end position="548"/>
    </location>
</feature>
<evidence type="ECO:0000313" key="4">
    <source>
        <dbReference type="Proteomes" id="UP001589716"/>
    </source>
</evidence>
<accession>A0ABV5QGP8</accession>
<feature type="region of interest" description="Disordered" evidence="1">
    <location>
        <begin position="163"/>
        <end position="205"/>
    </location>
</feature>
<dbReference type="Pfam" id="PF13360">
    <property type="entry name" value="PQQ_2"/>
    <property type="match status" value="1"/>
</dbReference>
<evidence type="ECO:0000256" key="1">
    <source>
        <dbReference type="SAM" id="MobiDB-lite"/>
    </source>
</evidence>
<feature type="compositionally biased region" description="Low complexity" evidence="1">
    <location>
        <begin position="89"/>
        <end position="116"/>
    </location>
</feature>
<dbReference type="Proteomes" id="UP001589716">
    <property type="component" value="Unassembled WGS sequence"/>
</dbReference>
<feature type="compositionally biased region" description="Low complexity" evidence="1">
    <location>
        <begin position="17"/>
        <end position="30"/>
    </location>
</feature>
<dbReference type="EMBL" id="JBHMCT010000001">
    <property type="protein sequence ID" value="MFB9552678.1"/>
    <property type="molecule type" value="Genomic_DNA"/>
</dbReference>